<keyword evidence="1" id="KW-0092">Biotin</keyword>
<dbReference type="Pfam" id="PF00364">
    <property type="entry name" value="Biotin_lipoyl"/>
    <property type="match status" value="1"/>
</dbReference>
<dbReference type="Gene3D" id="2.40.50.100">
    <property type="match status" value="1"/>
</dbReference>
<protein>
    <submittedName>
        <fullName evidence="3">Acetyl-CoA carboxylase biotin carboxyl carrier protein subunit</fullName>
    </submittedName>
</protein>
<evidence type="ECO:0000313" key="3">
    <source>
        <dbReference type="EMBL" id="MBO8195727.1"/>
    </source>
</evidence>
<accession>A0ABS3XL48</accession>
<comment type="caution">
    <text evidence="3">The sequence shown here is derived from an EMBL/GenBank/DDBJ whole genome shotgun (WGS) entry which is preliminary data.</text>
</comment>
<gene>
    <name evidence="3" type="ORF">ITI46_29355</name>
</gene>
<dbReference type="Proteomes" id="UP001519064">
    <property type="component" value="Unassembled WGS sequence"/>
</dbReference>
<proteinExistence type="predicted"/>
<keyword evidence="4" id="KW-1185">Reference proteome</keyword>
<reference evidence="3 4" key="1">
    <citation type="submission" date="2020-11" db="EMBL/GenBank/DDBJ databases">
        <title>Streptomyces spirodelae sp. nov., isolated from duckweed.</title>
        <authorList>
            <person name="Saimee Y."/>
            <person name="Duangmal K."/>
        </authorList>
    </citation>
    <scope>NUCLEOTIDE SEQUENCE [LARGE SCALE GENOMIC DNA]</scope>
    <source>
        <strain evidence="3 4">S16-07</strain>
    </source>
</reference>
<dbReference type="InterPro" id="IPR050709">
    <property type="entry name" value="Biotin_Carboxyl_Carrier/Decarb"/>
</dbReference>
<feature type="non-terminal residue" evidence="3">
    <location>
        <position position="1"/>
    </location>
</feature>
<dbReference type="InterPro" id="IPR011053">
    <property type="entry name" value="Single_hybrid_motif"/>
</dbReference>
<evidence type="ECO:0000256" key="1">
    <source>
        <dbReference type="ARBA" id="ARBA00023267"/>
    </source>
</evidence>
<sequence length="116" mass="11814">GHGGQVYGAQVHGDRVFAGRHGFTARPRLAEPEAAAAPGSLLAPMPGTVVRVAEGIAEGAEVVAGQPLLWLEAMKMEHRVAAPADGRVAALHVVVGQQVEVGAVLAVVTPTGRGEE</sequence>
<dbReference type="PROSITE" id="PS50968">
    <property type="entry name" value="BIOTINYL_LIPOYL"/>
    <property type="match status" value="1"/>
</dbReference>
<dbReference type="InterPro" id="IPR001882">
    <property type="entry name" value="Biotin_BS"/>
</dbReference>
<dbReference type="PANTHER" id="PTHR45266">
    <property type="entry name" value="OXALOACETATE DECARBOXYLASE ALPHA CHAIN"/>
    <property type="match status" value="1"/>
</dbReference>
<dbReference type="EMBL" id="JADKMA010000212">
    <property type="protein sequence ID" value="MBO8195727.1"/>
    <property type="molecule type" value="Genomic_DNA"/>
</dbReference>
<dbReference type="PROSITE" id="PS00188">
    <property type="entry name" value="BIOTIN"/>
    <property type="match status" value="1"/>
</dbReference>
<dbReference type="PANTHER" id="PTHR45266:SF3">
    <property type="entry name" value="OXALOACETATE DECARBOXYLASE ALPHA CHAIN"/>
    <property type="match status" value="1"/>
</dbReference>
<dbReference type="SUPFAM" id="SSF51230">
    <property type="entry name" value="Single hybrid motif"/>
    <property type="match status" value="1"/>
</dbReference>
<feature type="domain" description="Lipoyl-binding" evidence="2">
    <location>
        <begin position="32"/>
        <end position="109"/>
    </location>
</feature>
<dbReference type="RefSeq" id="WP_209242947.1">
    <property type="nucleotide sequence ID" value="NZ_JADKMA010000212.1"/>
</dbReference>
<name>A0ABS3XL48_9ACTN</name>
<dbReference type="CDD" id="cd06850">
    <property type="entry name" value="biotinyl_domain"/>
    <property type="match status" value="1"/>
</dbReference>
<evidence type="ECO:0000313" key="4">
    <source>
        <dbReference type="Proteomes" id="UP001519064"/>
    </source>
</evidence>
<evidence type="ECO:0000259" key="2">
    <source>
        <dbReference type="PROSITE" id="PS50968"/>
    </source>
</evidence>
<dbReference type="InterPro" id="IPR000089">
    <property type="entry name" value="Biotin_lipoyl"/>
</dbReference>
<organism evidence="3 4">
    <name type="scientific">Streptomyces oryzae</name>
    <dbReference type="NCBI Taxonomy" id="1434886"/>
    <lineage>
        <taxon>Bacteria</taxon>
        <taxon>Bacillati</taxon>
        <taxon>Actinomycetota</taxon>
        <taxon>Actinomycetes</taxon>
        <taxon>Kitasatosporales</taxon>
        <taxon>Streptomycetaceae</taxon>
        <taxon>Streptomyces</taxon>
    </lineage>
</organism>